<keyword evidence="2 5" id="KW-0547">Nucleotide-binding</keyword>
<dbReference type="GO" id="GO:0046872">
    <property type="term" value="F:metal ion binding"/>
    <property type="evidence" value="ECO:0007669"/>
    <property type="project" value="UniProtKB-KW"/>
</dbReference>
<protein>
    <submittedName>
        <fullName evidence="7">G-protein alpha subunit domain-containing protein</fullName>
    </submittedName>
    <submittedName>
        <fullName evidence="8">P-loop containing nucleoside triphosphate hydrolase protein</fullName>
    </submittedName>
</protein>
<evidence type="ECO:0000313" key="7">
    <source>
        <dbReference type="EMBL" id="EPZ36468.1"/>
    </source>
</evidence>
<dbReference type="PANTHER" id="PTHR10218:SF302">
    <property type="entry name" value="GUANINE NUCLEOTIDE-BINDING PROTEIN ALPHA-5 SUBUNIT"/>
    <property type="match status" value="1"/>
</dbReference>
<feature type="binding site" evidence="6">
    <location>
        <position position="43"/>
    </location>
    <ligand>
        <name>Mg(2+)</name>
        <dbReference type="ChEBI" id="CHEBI:18420"/>
    </ligand>
</feature>
<evidence type="ECO:0000313" key="8">
    <source>
        <dbReference type="EMBL" id="RKP21231.1"/>
    </source>
</evidence>
<dbReference type="PROSITE" id="PS51882">
    <property type="entry name" value="G_ALPHA"/>
    <property type="match status" value="1"/>
</dbReference>
<evidence type="ECO:0000313" key="10">
    <source>
        <dbReference type="Proteomes" id="UP000281549"/>
    </source>
</evidence>
<keyword evidence="1 6" id="KW-0479">Metal-binding</keyword>
<dbReference type="GO" id="GO:0007188">
    <property type="term" value="P:adenylate cyclase-modulating G protein-coupled receptor signaling pathway"/>
    <property type="evidence" value="ECO:0007669"/>
    <property type="project" value="TreeGrafter"/>
</dbReference>
<feature type="binding site" evidence="6">
    <location>
        <position position="182"/>
    </location>
    <ligand>
        <name>Mg(2+)</name>
        <dbReference type="ChEBI" id="CHEBI:18420"/>
    </ligand>
</feature>
<dbReference type="InterPro" id="IPR027417">
    <property type="entry name" value="P-loop_NTPase"/>
</dbReference>
<dbReference type="FunFam" id="3.40.50.300:FF:000692">
    <property type="entry name" value="Guanine nucleotide-binding protein subunit alpha"/>
    <property type="match status" value="1"/>
</dbReference>
<dbReference type="HOGENOM" id="CLU_014184_0_2_1"/>
<evidence type="ECO:0000256" key="6">
    <source>
        <dbReference type="PIRSR" id="PIRSR601019-2"/>
    </source>
</evidence>
<feature type="binding site" evidence="5">
    <location>
        <position position="331"/>
    </location>
    <ligand>
        <name>GTP</name>
        <dbReference type="ChEBI" id="CHEBI:37565"/>
    </ligand>
</feature>
<evidence type="ECO:0000313" key="9">
    <source>
        <dbReference type="Proteomes" id="UP000030755"/>
    </source>
</evidence>
<proteinExistence type="predicted"/>
<evidence type="ECO:0000256" key="2">
    <source>
        <dbReference type="ARBA" id="ARBA00022741"/>
    </source>
</evidence>
<dbReference type="Gene3D" id="1.10.400.10">
    <property type="entry name" value="GI Alpha 1, domain 2-like"/>
    <property type="match status" value="1"/>
</dbReference>
<dbReference type="SMART" id="SM00275">
    <property type="entry name" value="G_alpha"/>
    <property type="match status" value="1"/>
</dbReference>
<evidence type="ECO:0000256" key="5">
    <source>
        <dbReference type="PIRSR" id="PIRSR601019-1"/>
    </source>
</evidence>
<dbReference type="EMBL" id="ML004975">
    <property type="protein sequence ID" value="RKP21231.1"/>
    <property type="molecule type" value="Genomic_DNA"/>
</dbReference>
<dbReference type="Pfam" id="PF00503">
    <property type="entry name" value="G-alpha"/>
    <property type="match status" value="1"/>
</dbReference>
<dbReference type="InterPro" id="IPR001019">
    <property type="entry name" value="Gprotein_alpha_su"/>
</dbReference>
<gene>
    <name evidence="7" type="ORF">O9G_003339</name>
    <name evidence="8" type="ORF">ROZALSC1DRAFT_27353</name>
</gene>
<accession>A0A075B1Q1</accession>
<dbReference type="SUPFAM" id="SSF47895">
    <property type="entry name" value="Transducin (alpha subunit), insertion domain"/>
    <property type="match status" value="1"/>
</dbReference>
<sequence length="360" mass="41374">MGNIASEEIRHSREIDSIIKKDKKNFEQTISTILLGAQNAGKSTFMKQIKLFSDHQLTDEEIKELKWTMYENVLSSVQPIADAVLKNKQLVDKIGSNMALTIEAISIQTMENLSQLDQDKLSRFGEIVQLFLNDKFIKEFYSTTSLVLPDYAVYMVSRMPMLIFQKSFVPTINDWVNVRKPTSGVQEFTLNTADMKLKVIDVGGQKSERKKWIHHFDKVFIITFISAISTYDQEVSEEDELPRNAIKRDLEILKEVLDNPFLKRKPLILFLNKSDIFKLKIQVVPLEKHFPEYQGKTLDYSDGIKFVKKLFLDLVSKIDAELDVFPHITHATDVKQTKNVIQSTITAIRNINLQANGLIT</sequence>
<dbReference type="OMA" id="WIHFFDE"/>
<feature type="binding site" evidence="5">
    <location>
        <begin position="272"/>
        <end position="275"/>
    </location>
    <ligand>
        <name>GTP</name>
        <dbReference type="ChEBI" id="CHEBI:37565"/>
    </ligand>
</feature>
<keyword evidence="9" id="KW-1185">Reference proteome</keyword>
<feature type="binding site" evidence="5">
    <location>
        <begin position="201"/>
        <end position="205"/>
    </location>
    <ligand>
        <name>GTP</name>
        <dbReference type="ChEBI" id="CHEBI:37565"/>
    </ligand>
</feature>
<dbReference type="InterPro" id="IPR011025">
    <property type="entry name" value="GproteinA_insert"/>
</dbReference>
<dbReference type="GO" id="GO:0005834">
    <property type="term" value="C:heterotrimeric G-protein complex"/>
    <property type="evidence" value="ECO:0007669"/>
    <property type="project" value="TreeGrafter"/>
</dbReference>
<keyword evidence="8" id="KW-0378">Hydrolase</keyword>
<keyword evidence="3 5" id="KW-0342">GTP-binding</keyword>
<reference evidence="7 9" key="1">
    <citation type="journal article" date="2013" name="Curr. Biol.">
        <title>Shared signatures of parasitism and phylogenomics unite Cryptomycota and microsporidia.</title>
        <authorList>
            <person name="James T.Y."/>
            <person name="Pelin A."/>
            <person name="Bonen L."/>
            <person name="Ahrendt S."/>
            <person name="Sain D."/>
            <person name="Corradi N."/>
            <person name="Stajich J.E."/>
        </authorList>
    </citation>
    <scope>NUCLEOTIDE SEQUENCE [LARGE SCALE GENOMIC DNA]</scope>
    <source>
        <strain evidence="7">CSF55</strain>
        <strain evidence="7">CSF55</strain>
    </source>
</reference>
<dbReference type="Gene3D" id="3.40.50.300">
    <property type="entry name" value="P-loop containing nucleotide triphosphate hydrolases"/>
    <property type="match status" value="1"/>
</dbReference>
<keyword evidence="6" id="KW-0460">Magnesium</keyword>
<dbReference type="SUPFAM" id="SSF52540">
    <property type="entry name" value="P-loop containing nucleoside triphosphate hydrolases"/>
    <property type="match status" value="1"/>
</dbReference>
<reference evidence="10" key="2">
    <citation type="journal article" date="2018" name="Nat. Microbiol.">
        <title>Leveraging single-cell genomics to expand the fungal tree of life.</title>
        <authorList>
            <person name="Ahrendt S.R."/>
            <person name="Quandt C.A."/>
            <person name="Ciobanu D."/>
            <person name="Clum A."/>
            <person name="Salamov A."/>
            <person name="Andreopoulos B."/>
            <person name="Cheng J.F."/>
            <person name="Woyke T."/>
            <person name="Pelin A."/>
            <person name="Henrissat B."/>
            <person name="Reynolds N.K."/>
            <person name="Benny G.L."/>
            <person name="Smith M.E."/>
            <person name="James T.Y."/>
            <person name="Grigoriev I.V."/>
        </authorList>
    </citation>
    <scope>NUCLEOTIDE SEQUENCE [LARGE SCALE GENOMIC DNA]</scope>
    <source>
        <strain evidence="10">CSF55</strain>
    </source>
</reference>
<reference evidence="8" key="3">
    <citation type="submission" date="2018-08" db="EMBL/GenBank/DDBJ databases">
        <title>Leveraging single-cell genomics to expand the Fungal Tree of Life.</title>
        <authorList>
            <consortium name="DOE Joint Genome Institute"/>
            <person name="Ahrendt S.R."/>
            <person name="Quandt C.A."/>
            <person name="Ciobanu D."/>
            <person name="Clum A."/>
            <person name="Salamov A."/>
            <person name="Andreopoulos B."/>
            <person name="Cheng J.-F."/>
            <person name="Woyke T."/>
            <person name="Pelin A."/>
            <person name="Henrissat B."/>
            <person name="Reynolds N."/>
            <person name="Benny G.L."/>
            <person name="Smith M.E."/>
            <person name="James T.Y."/>
            <person name="Grigoriev I.V."/>
        </authorList>
    </citation>
    <scope>NUCLEOTIDE SEQUENCE</scope>
    <source>
        <strain evidence="8">CSF55</strain>
    </source>
</reference>
<dbReference type="GO" id="GO:0031683">
    <property type="term" value="F:G-protein beta/gamma-subunit complex binding"/>
    <property type="evidence" value="ECO:0007669"/>
    <property type="project" value="InterPro"/>
</dbReference>
<evidence type="ECO:0000256" key="4">
    <source>
        <dbReference type="ARBA" id="ARBA00023224"/>
    </source>
</evidence>
<dbReference type="PRINTS" id="PR00318">
    <property type="entry name" value="GPROTEINA"/>
</dbReference>
<dbReference type="Proteomes" id="UP000030755">
    <property type="component" value="Unassembled WGS sequence"/>
</dbReference>
<name>A0A075B1Q1_ROZAC</name>
<dbReference type="GO" id="GO:0005525">
    <property type="term" value="F:GTP binding"/>
    <property type="evidence" value="ECO:0007669"/>
    <property type="project" value="UniProtKB-KW"/>
</dbReference>
<keyword evidence="4" id="KW-0807">Transducer</keyword>
<dbReference type="OrthoDB" id="5817230at2759"/>
<dbReference type="GO" id="GO:0003924">
    <property type="term" value="F:GTPase activity"/>
    <property type="evidence" value="ECO:0007669"/>
    <property type="project" value="InterPro"/>
</dbReference>
<dbReference type="Proteomes" id="UP000281549">
    <property type="component" value="Unassembled WGS sequence"/>
</dbReference>
<dbReference type="GO" id="GO:0001664">
    <property type="term" value="F:G protein-coupled receptor binding"/>
    <property type="evidence" value="ECO:0007669"/>
    <property type="project" value="TreeGrafter"/>
</dbReference>
<evidence type="ECO:0000256" key="1">
    <source>
        <dbReference type="ARBA" id="ARBA00022723"/>
    </source>
</evidence>
<evidence type="ECO:0000256" key="3">
    <source>
        <dbReference type="ARBA" id="ARBA00023134"/>
    </source>
</evidence>
<dbReference type="GO" id="GO:0005737">
    <property type="term" value="C:cytoplasm"/>
    <property type="evidence" value="ECO:0007669"/>
    <property type="project" value="TreeGrafter"/>
</dbReference>
<dbReference type="AlphaFoldDB" id="A0A075B1Q1"/>
<dbReference type="PANTHER" id="PTHR10218">
    <property type="entry name" value="GTP-BINDING PROTEIN ALPHA SUBUNIT"/>
    <property type="match status" value="1"/>
</dbReference>
<organism evidence="7 9">
    <name type="scientific">Rozella allomycis (strain CSF55)</name>
    <dbReference type="NCBI Taxonomy" id="988480"/>
    <lineage>
        <taxon>Eukaryota</taxon>
        <taxon>Fungi</taxon>
        <taxon>Fungi incertae sedis</taxon>
        <taxon>Cryptomycota</taxon>
        <taxon>Cryptomycota incertae sedis</taxon>
        <taxon>Rozella</taxon>
    </lineage>
</organism>
<dbReference type="STRING" id="988480.A0A075B1Q1"/>
<dbReference type="EMBL" id="KE560559">
    <property type="protein sequence ID" value="EPZ36468.1"/>
    <property type="molecule type" value="Genomic_DNA"/>
</dbReference>